<dbReference type="PANTHER" id="PTHR43883">
    <property type="entry name" value="SLR0207 PROTEIN"/>
    <property type="match status" value="1"/>
</dbReference>
<organism evidence="2 3">
    <name type="scientific">Nocardia jiangsuensis</name>
    <dbReference type="NCBI Taxonomy" id="1691563"/>
    <lineage>
        <taxon>Bacteria</taxon>
        <taxon>Bacillati</taxon>
        <taxon>Actinomycetota</taxon>
        <taxon>Actinomycetes</taxon>
        <taxon>Mycobacteriales</taxon>
        <taxon>Nocardiaceae</taxon>
        <taxon>Nocardia</taxon>
    </lineage>
</organism>
<sequence>MPDLTALRSAPAEAPAGEPFSAVHETHTGVVVLCGARAYKAKKPVVTDFLDFGTAERRRAACLRELELNRRLAPDVYLGTATLTDPDGGPDETLVVMRRMPERLRLSAVLDDPARPPSPLPALAGMLARFHATARRRAEIDRAGTPERLRARWRALLDPLAARSDAVLDPAAVARLDAAAMRFLDGRAPLFTERIAAGRVVDGHGDLLAQDIFVLPDGIRILDCLDFDDRLRFVDALDDVAFLAMDLEFRGHPGLAAAFLDDYAHAAGDPAPPSLRHHYIAYRATVRAKTDLIRHDQGDDTAAARARRHLGLALDHLDRATVRLILVGGLPGTGKSTLAASLARETGAAVFSSDHTRARLRAAGAITGAAGSYGAGAYSPAAKEAVYTALLAAARERLERGEPVILDAAWTDRNQRERAAALAAATHSDLVTLRCTCPRELADQRIRARTGGFSEATPAIAAALAADETPWPDAVPVDTAGPIQASLTLARRAFAGAP</sequence>
<evidence type="ECO:0000313" key="3">
    <source>
        <dbReference type="Proteomes" id="UP001595696"/>
    </source>
</evidence>
<dbReference type="SUPFAM" id="SSF56112">
    <property type="entry name" value="Protein kinase-like (PK-like)"/>
    <property type="match status" value="1"/>
</dbReference>
<keyword evidence="3" id="KW-1185">Reference proteome</keyword>
<comment type="caution">
    <text evidence="2">The sequence shown here is derived from an EMBL/GenBank/DDBJ whole genome shotgun (WGS) entry which is preliminary data.</text>
</comment>
<dbReference type="Pfam" id="PF13671">
    <property type="entry name" value="AAA_33"/>
    <property type="match status" value="1"/>
</dbReference>
<name>A0ABV8DND3_9NOCA</name>
<feature type="region of interest" description="Disordered" evidence="1">
    <location>
        <begin position="1"/>
        <end position="20"/>
    </location>
</feature>
<dbReference type="RefSeq" id="WP_378611307.1">
    <property type="nucleotide sequence ID" value="NZ_JBHSAX010000005.1"/>
</dbReference>
<dbReference type="Proteomes" id="UP001595696">
    <property type="component" value="Unassembled WGS sequence"/>
</dbReference>
<dbReference type="InterPro" id="IPR011009">
    <property type="entry name" value="Kinase-like_dom_sf"/>
</dbReference>
<dbReference type="EMBL" id="JBHSAX010000005">
    <property type="protein sequence ID" value="MFC3961558.1"/>
    <property type="molecule type" value="Genomic_DNA"/>
</dbReference>
<dbReference type="SUPFAM" id="SSF52540">
    <property type="entry name" value="P-loop containing nucleoside triphosphate hydrolases"/>
    <property type="match status" value="1"/>
</dbReference>
<dbReference type="Gene3D" id="3.40.50.300">
    <property type="entry name" value="P-loop containing nucleotide triphosphate hydrolases"/>
    <property type="match status" value="1"/>
</dbReference>
<reference evidence="3" key="1">
    <citation type="journal article" date="2019" name="Int. J. Syst. Evol. Microbiol.">
        <title>The Global Catalogue of Microorganisms (GCM) 10K type strain sequencing project: providing services to taxonomists for standard genome sequencing and annotation.</title>
        <authorList>
            <consortium name="The Broad Institute Genomics Platform"/>
            <consortium name="The Broad Institute Genome Sequencing Center for Infectious Disease"/>
            <person name="Wu L."/>
            <person name="Ma J."/>
        </authorList>
    </citation>
    <scope>NUCLEOTIDE SEQUENCE [LARGE SCALE GENOMIC DNA]</scope>
    <source>
        <strain evidence="3">CGMCC 4.7330</strain>
    </source>
</reference>
<evidence type="ECO:0000313" key="2">
    <source>
        <dbReference type="EMBL" id="MFC3961558.1"/>
    </source>
</evidence>
<gene>
    <name evidence="2" type="ORF">ACFO0B_06105</name>
</gene>
<proteinExistence type="predicted"/>
<dbReference type="InterPro" id="IPR052732">
    <property type="entry name" value="Cell-binding_unc_protein"/>
</dbReference>
<protein>
    <submittedName>
        <fullName evidence="2">AAA family ATPase</fullName>
    </submittedName>
</protein>
<evidence type="ECO:0000256" key="1">
    <source>
        <dbReference type="SAM" id="MobiDB-lite"/>
    </source>
</evidence>
<accession>A0ABV8DND3</accession>
<dbReference type="InterPro" id="IPR027417">
    <property type="entry name" value="P-loop_NTPase"/>
</dbReference>
<dbReference type="PANTHER" id="PTHR43883:SF1">
    <property type="entry name" value="GLUCONOKINASE"/>
    <property type="match status" value="1"/>
</dbReference>